<organism evidence="1">
    <name type="scientific">Homo sapiens</name>
    <name type="common">Human</name>
    <dbReference type="NCBI Taxonomy" id="9606"/>
    <lineage>
        <taxon>Eukaryota</taxon>
        <taxon>Metazoa</taxon>
        <taxon>Chordata</taxon>
        <taxon>Craniata</taxon>
        <taxon>Vertebrata</taxon>
        <taxon>Euteleostomi</taxon>
        <taxon>Mammalia</taxon>
        <taxon>Eutheria</taxon>
        <taxon>Euarchontoglires</taxon>
        <taxon>Primates</taxon>
        <taxon>Haplorrhini</taxon>
        <taxon>Catarrhini</taxon>
        <taxon>Hominidae</taxon>
        <taxon>Homo</taxon>
    </lineage>
</organism>
<name>Q9NYZ9_HUMAN</name>
<accession>Q9NYZ9</accession>
<protein>
    <submittedName>
        <fullName evidence="1">Uncharacterized gastric protein ZG32P</fullName>
    </submittedName>
</protein>
<reference evidence="1" key="1">
    <citation type="submission" date="2000-01" db="EMBL/GenBank/DDBJ databases">
        <title>Gastric associated differentially expressed gene mRNA sequence.</title>
        <authorList>
            <person name="Zhao J.R."/>
            <person name="Yan X.J."/>
            <person name="Han F.C."/>
            <person name="Cui D.X."/>
            <person name="Hou Y."/>
            <person name="Yan Q.J."/>
            <person name="Su C.Z."/>
        </authorList>
    </citation>
    <scope>NUCLEOTIDE SEQUENCE</scope>
</reference>
<dbReference type="EMBL" id="AF222857">
    <property type="protein sequence ID" value="AAF67664.2"/>
    <property type="molecule type" value="mRNA"/>
</dbReference>
<evidence type="ECO:0000313" key="1">
    <source>
        <dbReference type="EMBL" id="AAF67664.2"/>
    </source>
</evidence>
<dbReference type="AlphaFoldDB" id="Q9NYZ9"/>
<feature type="non-terminal residue" evidence="1">
    <location>
        <position position="1"/>
    </location>
</feature>
<proteinExistence type="evidence at transcript level"/>
<sequence length="50" mass="6139">VRLMYTVSLKCKFLISESKYLFLRFHFDDGMYTRCRVCINFCNIFIYLLN</sequence>